<dbReference type="STRING" id="1186196.SAMN04489841_3341"/>
<evidence type="ECO:0000313" key="2">
    <source>
        <dbReference type="EMBL" id="SER22418.1"/>
    </source>
</evidence>
<feature type="domain" description="Asparagine synthetase" evidence="1">
    <location>
        <begin position="191"/>
        <end position="479"/>
    </location>
</feature>
<accession>A0A1H9MFJ7</accession>
<dbReference type="EMBL" id="FOFD01000004">
    <property type="protein sequence ID" value="SER22418.1"/>
    <property type="molecule type" value="Genomic_DNA"/>
</dbReference>
<sequence>MATVLLANPNADVVDRDGRRWILCGTHRRELRAAIERGAAGRDVKALHDSLPGEGTVVVLSDRADEPTIRAHRGITSAYEVFYCLDSSGEPVVSDLFRNALARLEPADRTVPDRAMADHLLYRTTPIDSYVERIHRLGHGETLTWTPGETTPRTELTETLEPETRLSPASAHRRLDEVLSAVCAPIADESSLMLSGGVDSTVLEPYLSNPTESVTGSFDTPELAFEREYADRANALVETDREIVEMTESSYLERLEAAVDALGMPPHQLQTPTFDGIYRAVDDGETLVSGQVADAVFGLSGQLETGHTVWRTRHLRYVPPVAEKLRRHREILAEIRRDPSEPDGRALQFAVYTDVPSVVDAIGRRRYERRQRERYEYAMARVPDASGSPYARQMHVGQWIDFFCEDAVSVWRQAGLARGCEMYTPFAGKAVAELALGLSSPERYLRDGESKHVPKTLLGEWYPDYDRSKPKGNGNFPAERFLTSGPLGDVFDRYDVPAFAPDVPGDLVDRSAGLAWNLAGYAVWRDRVLRADDLEPVSHTRTVSVASSASRSDIGSA</sequence>
<organism evidence="2 3">
    <name type="scientific">Natrinema salaciae</name>
    <dbReference type="NCBI Taxonomy" id="1186196"/>
    <lineage>
        <taxon>Archaea</taxon>
        <taxon>Methanobacteriati</taxon>
        <taxon>Methanobacteriota</taxon>
        <taxon>Stenosarchaea group</taxon>
        <taxon>Halobacteria</taxon>
        <taxon>Halobacteriales</taxon>
        <taxon>Natrialbaceae</taxon>
        <taxon>Natrinema</taxon>
    </lineage>
</organism>
<evidence type="ECO:0000313" key="3">
    <source>
        <dbReference type="Proteomes" id="UP000199114"/>
    </source>
</evidence>
<evidence type="ECO:0000259" key="1">
    <source>
        <dbReference type="Pfam" id="PF00733"/>
    </source>
</evidence>
<dbReference type="Proteomes" id="UP000199114">
    <property type="component" value="Unassembled WGS sequence"/>
</dbReference>
<dbReference type="GO" id="GO:0006529">
    <property type="term" value="P:asparagine biosynthetic process"/>
    <property type="evidence" value="ECO:0007669"/>
    <property type="project" value="InterPro"/>
</dbReference>
<dbReference type="GO" id="GO:0004066">
    <property type="term" value="F:asparagine synthase (glutamine-hydrolyzing) activity"/>
    <property type="evidence" value="ECO:0007669"/>
    <property type="project" value="InterPro"/>
</dbReference>
<dbReference type="SUPFAM" id="SSF52402">
    <property type="entry name" value="Adenine nucleotide alpha hydrolases-like"/>
    <property type="match status" value="1"/>
</dbReference>
<reference evidence="3" key="1">
    <citation type="submission" date="2016-10" db="EMBL/GenBank/DDBJ databases">
        <authorList>
            <person name="Varghese N."/>
            <person name="Submissions S."/>
        </authorList>
    </citation>
    <scope>NUCLEOTIDE SEQUENCE [LARGE SCALE GENOMIC DNA]</scope>
    <source>
        <strain evidence="3">DSM 25055</strain>
    </source>
</reference>
<dbReference type="Gene3D" id="3.40.50.620">
    <property type="entry name" value="HUPs"/>
    <property type="match status" value="1"/>
</dbReference>
<dbReference type="RefSeq" id="WP_090619291.1">
    <property type="nucleotide sequence ID" value="NZ_FOFD01000004.1"/>
</dbReference>
<gene>
    <name evidence="2" type="ORF">SAMN04489841_3341</name>
</gene>
<protein>
    <submittedName>
        <fullName evidence="2">Asparagine synthase (Glutamine-hydrolysing)</fullName>
    </submittedName>
</protein>
<dbReference type="InterPro" id="IPR001962">
    <property type="entry name" value="Asn_synthase"/>
</dbReference>
<dbReference type="OrthoDB" id="175516at2157"/>
<proteinExistence type="predicted"/>
<name>A0A1H9MFJ7_9EURY</name>
<dbReference type="Pfam" id="PF00733">
    <property type="entry name" value="Asn_synthase"/>
    <property type="match status" value="1"/>
</dbReference>
<dbReference type="InterPro" id="IPR014729">
    <property type="entry name" value="Rossmann-like_a/b/a_fold"/>
</dbReference>
<dbReference type="AlphaFoldDB" id="A0A1H9MFJ7"/>
<keyword evidence="3" id="KW-1185">Reference proteome</keyword>